<protein>
    <recommendedName>
        <fullName evidence="4">ParB-like nuclease family protein</fullName>
    </recommendedName>
</protein>
<accession>A0ABV7UNQ9</accession>
<feature type="non-terminal residue" evidence="2">
    <location>
        <position position="1"/>
    </location>
</feature>
<dbReference type="EMBL" id="JBHRYC010000117">
    <property type="protein sequence ID" value="MFC3640121.1"/>
    <property type="molecule type" value="Genomic_DNA"/>
</dbReference>
<proteinExistence type="predicted"/>
<evidence type="ECO:0008006" key="4">
    <source>
        <dbReference type="Google" id="ProtNLM"/>
    </source>
</evidence>
<evidence type="ECO:0000313" key="3">
    <source>
        <dbReference type="Proteomes" id="UP001595704"/>
    </source>
</evidence>
<evidence type="ECO:0000256" key="1">
    <source>
        <dbReference type="SAM" id="MobiDB-lite"/>
    </source>
</evidence>
<dbReference type="Proteomes" id="UP001595704">
    <property type="component" value="Unassembled WGS sequence"/>
</dbReference>
<name>A0ABV7UNQ9_9HYPH</name>
<feature type="compositionally biased region" description="Basic and acidic residues" evidence="1">
    <location>
        <begin position="1"/>
        <end position="13"/>
    </location>
</feature>
<organism evidence="2 3">
    <name type="scientific">Camelimonas fluminis</name>
    <dbReference type="NCBI Taxonomy" id="1576911"/>
    <lineage>
        <taxon>Bacteria</taxon>
        <taxon>Pseudomonadati</taxon>
        <taxon>Pseudomonadota</taxon>
        <taxon>Alphaproteobacteria</taxon>
        <taxon>Hyphomicrobiales</taxon>
        <taxon>Chelatococcaceae</taxon>
        <taxon>Camelimonas</taxon>
    </lineage>
</organism>
<comment type="caution">
    <text evidence="2">The sequence shown here is derived from an EMBL/GenBank/DDBJ whole genome shotgun (WGS) entry which is preliminary data.</text>
</comment>
<keyword evidence="3" id="KW-1185">Reference proteome</keyword>
<sequence>YREGGPEALEDRPSAPSRVWGRGEVTEARIRALVQASELEPNFVEMSERDALPEEWDARRIAYFVHHPPADPISVEIVDPDSGAFIVQDGFHRLGAAIFRKDELIRIALGGYCDADVRLKAFPCLQTAA</sequence>
<reference evidence="3" key="1">
    <citation type="journal article" date="2019" name="Int. J. Syst. Evol. Microbiol.">
        <title>The Global Catalogue of Microorganisms (GCM) 10K type strain sequencing project: providing services to taxonomists for standard genome sequencing and annotation.</title>
        <authorList>
            <consortium name="The Broad Institute Genomics Platform"/>
            <consortium name="The Broad Institute Genome Sequencing Center for Infectious Disease"/>
            <person name="Wu L."/>
            <person name="Ma J."/>
        </authorList>
    </citation>
    <scope>NUCLEOTIDE SEQUENCE [LARGE SCALE GENOMIC DNA]</scope>
    <source>
        <strain evidence="3">KCTC 42282</strain>
    </source>
</reference>
<gene>
    <name evidence="2" type="ORF">ACFONL_22545</name>
</gene>
<evidence type="ECO:0000313" key="2">
    <source>
        <dbReference type="EMBL" id="MFC3640121.1"/>
    </source>
</evidence>
<feature type="region of interest" description="Disordered" evidence="1">
    <location>
        <begin position="1"/>
        <end position="20"/>
    </location>
</feature>